<comment type="similarity">
    <text evidence="1">Belongs to the Brp/Blh beta-carotene diooxygenase family.</text>
</comment>
<feature type="transmembrane region" description="Helical" evidence="1">
    <location>
        <begin position="104"/>
        <end position="129"/>
    </location>
</feature>
<accession>A0ABY6P5C9</accession>
<feature type="binding site" evidence="1">
    <location>
        <position position="65"/>
    </location>
    <ligand>
        <name>Fe cation</name>
        <dbReference type="ChEBI" id="CHEBI:24875"/>
    </ligand>
</feature>
<feature type="transmembrane region" description="Helical" evidence="1">
    <location>
        <begin position="190"/>
        <end position="210"/>
    </location>
</feature>
<comment type="function">
    <text evidence="1">Catalyzes the cleavage of beta-carotene at its central double bond (15,15') to yield two molecules of all-trans-retinal.</text>
</comment>
<dbReference type="NCBIfam" id="TIGR03753">
    <property type="entry name" value="blh_monoox"/>
    <property type="match status" value="1"/>
</dbReference>
<dbReference type="InterPro" id="IPR022270">
    <property type="entry name" value="Blh_diox"/>
</dbReference>
<dbReference type="HAMAP" id="MF_02093">
    <property type="entry name" value="Beta_carotene_diox"/>
    <property type="match status" value="1"/>
</dbReference>
<keyword evidence="1" id="KW-0479">Metal-binding</keyword>
<keyword evidence="1 2" id="KW-0560">Oxidoreductase</keyword>
<gene>
    <name evidence="2" type="ORF">RHODO2019_08195</name>
</gene>
<keyword evidence="3" id="KW-1185">Reference proteome</keyword>
<evidence type="ECO:0000313" key="2">
    <source>
        <dbReference type="EMBL" id="UZJ26368.1"/>
    </source>
</evidence>
<keyword evidence="1" id="KW-0812">Transmembrane</keyword>
<comment type="subcellular location">
    <subcellularLocation>
        <location evidence="1">Cell membrane</location>
        <topology evidence="1">Multi-pass membrane protein</topology>
    </subcellularLocation>
</comment>
<keyword evidence="1" id="KW-1003">Cell membrane</keyword>
<protein>
    <recommendedName>
        <fullName evidence="1">Probable beta-carotene 15,15'-dioxygenase</fullName>
        <ecNumber evidence="1">1.13.11.63</ecNumber>
    </recommendedName>
</protein>
<proteinExistence type="inferred from homology"/>
<feature type="binding site" evidence="1">
    <location>
        <position position="246"/>
    </location>
    <ligand>
        <name>Fe cation</name>
        <dbReference type="ChEBI" id="CHEBI:24875"/>
    </ligand>
</feature>
<dbReference type="GO" id="GO:0003834">
    <property type="term" value="F:beta-carotene 15,15'-dioxygenase activity"/>
    <property type="evidence" value="ECO:0007669"/>
    <property type="project" value="UniProtKB-EC"/>
</dbReference>
<dbReference type="Proteomes" id="UP001164965">
    <property type="component" value="Chromosome"/>
</dbReference>
<keyword evidence="1" id="KW-0223">Dioxygenase</keyword>
<feature type="transmembrane region" description="Helical" evidence="1">
    <location>
        <begin position="222"/>
        <end position="244"/>
    </location>
</feature>
<comment type="caution">
    <text evidence="1">Lacks conserved residue(s) required for the propagation of feature annotation.</text>
</comment>
<comment type="catalytic activity">
    <reaction evidence="1">
        <text>all-trans-beta-carotene + O2 = 2 all-trans-retinal</text>
        <dbReference type="Rhea" id="RHEA:32887"/>
        <dbReference type="ChEBI" id="CHEBI:15379"/>
        <dbReference type="ChEBI" id="CHEBI:17579"/>
        <dbReference type="ChEBI" id="CHEBI:17898"/>
        <dbReference type="EC" id="1.13.11.63"/>
    </reaction>
</comment>
<reference evidence="2" key="1">
    <citation type="submission" date="2022-10" db="EMBL/GenBank/DDBJ databases">
        <title>Rhodococcus sp.75.</title>
        <authorList>
            <person name="Sun M."/>
        </authorList>
    </citation>
    <scope>NUCLEOTIDE SEQUENCE</scope>
    <source>
        <strain evidence="2">75</strain>
    </source>
</reference>
<feature type="binding site" evidence="1">
    <location>
        <position position="133"/>
    </location>
    <ligand>
        <name>Fe cation</name>
        <dbReference type="ChEBI" id="CHEBI:24875"/>
    </ligand>
</feature>
<dbReference type="EMBL" id="CP110615">
    <property type="protein sequence ID" value="UZJ26368.1"/>
    <property type="molecule type" value="Genomic_DNA"/>
</dbReference>
<evidence type="ECO:0000313" key="3">
    <source>
        <dbReference type="Proteomes" id="UP001164965"/>
    </source>
</evidence>
<organism evidence="2 3">
    <name type="scientific">Rhodococcus antarcticus</name>
    <dbReference type="NCBI Taxonomy" id="2987751"/>
    <lineage>
        <taxon>Bacteria</taxon>
        <taxon>Bacillati</taxon>
        <taxon>Actinomycetota</taxon>
        <taxon>Actinomycetes</taxon>
        <taxon>Mycobacteriales</taxon>
        <taxon>Nocardiaceae</taxon>
        <taxon>Rhodococcus</taxon>
    </lineage>
</organism>
<feature type="binding site" evidence="1">
    <location>
        <position position="250"/>
    </location>
    <ligand>
        <name>Fe cation</name>
        <dbReference type="ChEBI" id="CHEBI:24875"/>
    </ligand>
</feature>
<name>A0ABY6P5C9_9NOCA</name>
<sequence>MTGPRATPRARTRGGRWDRGRATAVVGTASVLAVAAAAAVGVVLPASGAAGPALLVVAGVLGLPHGAVDHLAMGWSRPVEPGAPGIDPGWIGTAGARPALLLGYALLAAGVAWAALVLTVPAVLVLLVLSCAHFAEGELAFARLRGEPGSGAAAAALGTAVIAGPLLLRPDAVRPVLDALDPGLAPVLEVVRTPVLLVTGLLVLAGVLSSVRRRCHRQLVELAVVVVAGLVAPPLLVFAAWFGAWHAPRHLVRLLDLEPDGGTWTRVTRLGRAAVLPTGAALAALGALVVVGGSVPASVLVVLLALTVPHAAVVARLGRTGRSRPATSS</sequence>
<feature type="transmembrane region" description="Helical" evidence="1">
    <location>
        <begin position="280"/>
        <end position="306"/>
    </location>
</feature>
<dbReference type="Pfam" id="PF15461">
    <property type="entry name" value="BCD"/>
    <property type="match status" value="1"/>
</dbReference>
<evidence type="ECO:0000256" key="1">
    <source>
        <dbReference type="HAMAP-Rule" id="MF_02093"/>
    </source>
</evidence>
<dbReference type="EC" id="1.13.11.63" evidence="1"/>
<feature type="transmembrane region" description="Helical" evidence="1">
    <location>
        <begin position="150"/>
        <end position="170"/>
    </location>
</feature>
<keyword evidence="1" id="KW-1133">Transmembrane helix</keyword>
<comment type="cofactor">
    <cofactor evidence="1">
        <name>Fe(2+)</name>
        <dbReference type="ChEBI" id="CHEBI:29033"/>
    </cofactor>
</comment>
<dbReference type="RefSeq" id="WP_265384472.1">
    <property type="nucleotide sequence ID" value="NZ_CP110615.1"/>
</dbReference>
<keyword evidence="1" id="KW-0472">Membrane</keyword>
<keyword evidence="1" id="KW-0408">Iron</keyword>
<feature type="transmembrane region" description="Helical" evidence="1">
    <location>
        <begin position="21"/>
        <end position="44"/>
    </location>
</feature>